<comment type="caution">
    <text evidence="2">The sequence shown here is derived from an EMBL/GenBank/DDBJ whole genome shotgun (WGS) entry which is preliminary data.</text>
</comment>
<dbReference type="EMBL" id="LACB01000005">
    <property type="protein sequence ID" value="KAJ9492894.1"/>
    <property type="molecule type" value="Genomic_DNA"/>
</dbReference>
<evidence type="ECO:0000256" key="1">
    <source>
        <dbReference type="SAM" id="Phobius"/>
    </source>
</evidence>
<dbReference type="Proteomes" id="UP001227192">
    <property type="component" value="Unassembled WGS sequence"/>
</dbReference>
<reference evidence="2" key="2">
    <citation type="journal article" date="2016" name="Fungal Biol.">
        <title>Ochratoxin A production by Penicillium thymicola.</title>
        <authorList>
            <person name="Nguyen H.D.T."/>
            <person name="McMullin D.R."/>
            <person name="Ponomareva E."/>
            <person name="Riley R."/>
            <person name="Pomraning K.R."/>
            <person name="Baker S.E."/>
            <person name="Seifert K.A."/>
        </authorList>
    </citation>
    <scope>NUCLEOTIDE SEQUENCE</scope>
    <source>
        <strain evidence="2">DAOM 180753</strain>
    </source>
</reference>
<protein>
    <submittedName>
        <fullName evidence="2">Uncharacterized protein</fullName>
    </submittedName>
</protein>
<gene>
    <name evidence="2" type="ORF">VN97_g372</name>
</gene>
<evidence type="ECO:0000313" key="2">
    <source>
        <dbReference type="EMBL" id="KAJ9492894.1"/>
    </source>
</evidence>
<name>A0AAI9TT05_PENTH</name>
<reference evidence="2" key="1">
    <citation type="submission" date="2015-06" db="EMBL/GenBank/DDBJ databases">
        <authorList>
            <person name="Nguyen H."/>
        </authorList>
    </citation>
    <scope>NUCLEOTIDE SEQUENCE</scope>
    <source>
        <strain evidence="2">DAOM 180753</strain>
    </source>
</reference>
<proteinExistence type="predicted"/>
<organism evidence="2 3">
    <name type="scientific">Penicillium thymicola</name>
    <dbReference type="NCBI Taxonomy" id="293382"/>
    <lineage>
        <taxon>Eukaryota</taxon>
        <taxon>Fungi</taxon>
        <taxon>Dikarya</taxon>
        <taxon>Ascomycota</taxon>
        <taxon>Pezizomycotina</taxon>
        <taxon>Eurotiomycetes</taxon>
        <taxon>Eurotiomycetidae</taxon>
        <taxon>Eurotiales</taxon>
        <taxon>Aspergillaceae</taxon>
        <taxon>Penicillium</taxon>
    </lineage>
</organism>
<dbReference type="AlphaFoldDB" id="A0AAI9TT05"/>
<evidence type="ECO:0000313" key="3">
    <source>
        <dbReference type="Proteomes" id="UP001227192"/>
    </source>
</evidence>
<keyword evidence="1" id="KW-0472">Membrane</keyword>
<feature type="transmembrane region" description="Helical" evidence="1">
    <location>
        <begin position="42"/>
        <end position="66"/>
    </location>
</feature>
<keyword evidence="1" id="KW-1133">Transmembrane helix</keyword>
<keyword evidence="1" id="KW-0812">Transmembrane</keyword>
<accession>A0AAI9TT05</accession>
<keyword evidence="3" id="KW-1185">Reference proteome</keyword>
<sequence>MKRCDVSFFFLSFFFFFFLSLSPSLSLDLRFQPWSSPVINKIATSVLIFIPTSLFYVFYVVLGIFIEF</sequence>